<feature type="modified residue" description="4-aspartylphosphate" evidence="2">
    <location>
        <position position="51"/>
    </location>
</feature>
<dbReference type="Proteomes" id="UP000739538">
    <property type="component" value="Unassembled WGS sequence"/>
</dbReference>
<dbReference type="EMBL" id="JAGQHS010000003">
    <property type="protein sequence ID" value="MCA9754395.1"/>
    <property type="molecule type" value="Genomic_DNA"/>
</dbReference>
<proteinExistence type="predicted"/>
<evidence type="ECO:0000313" key="6">
    <source>
        <dbReference type="Proteomes" id="UP000739538"/>
    </source>
</evidence>
<keyword evidence="3" id="KW-0175">Coiled coil</keyword>
<accession>A0A956NB60</accession>
<evidence type="ECO:0000256" key="1">
    <source>
        <dbReference type="ARBA" id="ARBA00022553"/>
    </source>
</evidence>
<dbReference type="InterPro" id="IPR001789">
    <property type="entry name" value="Sig_transdc_resp-reg_receiver"/>
</dbReference>
<dbReference type="PANTHER" id="PTHR44591">
    <property type="entry name" value="STRESS RESPONSE REGULATOR PROTEIN 1"/>
    <property type="match status" value="1"/>
</dbReference>
<dbReference type="AlphaFoldDB" id="A0A956NB60"/>
<name>A0A956NB60_UNCEI</name>
<dbReference type="Pfam" id="PF00072">
    <property type="entry name" value="Response_reg"/>
    <property type="match status" value="1"/>
</dbReference>
<dbReference type="GO" id="GO:0000160">
    <property type="term" value="P:phosphorelay signal transduction system"/>
    <property type="evidence" value="ECO:0007669"/>
    <property type="project" value="InterPro"/>
</dbReference>
<dbReference type="SUPFAM" id="SSF52172">
    <property type="entry name" value="CheY-like"/>
    <property type="match status" value="1"/>
</dbReference>
<reference evidence="5" key="2">
    <citation type="journal article" date="2021" name="Microbiome">
        <title>Successional dynamics and alternative stable states in a saline activated sludge microbial community over 9 years.</title>
        <authorList>
            <person name="Wang Y."/>
            <person name="Ye J."/>
            <person name="Ju F."/>
            <person name="Liu L."/>
            <person name="Boyd J.A."/>
            <person name="Deng Y."/>
            <person name="Parks D.H."/>
            <person name="Jiang X."/>
            <person name="Yin X."/>
            <person name="Woodcroft B.J."/>
            <person name="Tyson G.W."/>
            <person name="Hugenholtz P."/>
            <person name="Polz M.F."/>
            <person name="Zhang T."/>
        </authorList>
    </citation>
    <scope>NUCLEOTIDE SEQUENCE</scope>
    <source>
        <strain evidence="5">HKST-UBA02</strain>
    </source>
</reference>
<keyword evidence="1 2" id="KW-0597">Phosphoprotein</keyword>
<feature type="domain" description="Response regulatory" evidence="4">
    <location>
        <begin position="2"/>
        <end position="117"/>
    </location>
</feature>
<dbReference type="CDD" id="cd17569">
    <property type="entry name" value="REC_HupR-like"/>
    <property type="match status" value="1"/>
</dbReference>
<sequence>MKVLFVDDDSNLLSGLRRSLRNEPFSILVAESAKDALSLLEKEDIDVLVADDRMPGMLGTELLQHVRESHPDVLRILMTGYADFETAMRAINEGAVFRFLTKPCKESELLIALHAALHQRELLLENRRLLDLMRRRRDEVRELREGASGLRGVVKDDSGAIVIGGVLDDLSSIVQQMEEEVQDAERRLAAQEKRFGRQTRNDQAA</sequence>
<evidence type="ECO:0000259" key="4">
    <source>
        <dbReference type="PROSITE" id="PS50110"/>
    </source>
</evidence>
<evidence type="ECO:0000256" key="3">
    <source>
        <dbReference type="SAM" id="Coils"/>
    </source>
</evidence>
<dbReference type="InterPro" id="IPR011006">
    <property type="entry name" value="CheY-like_superfamily"/>
</dbReference>
<reference evidence="5" key="1">
    <citation type="submission" date="2020-04" db="EMBL/GenBank/DDBJ databases">
        <authorList>
            <person name="Zhang T."/>
        </authorList>
    </citation>
    <scope>NUCLEOTIDE SEQUENCE</scope>
    <source>
        <strain evidence="5">HKST-UBA02</strain>
    </source>
</reference>
<feature type="coiled-coil region" evidence="3">
    <location>
        <begin position="167"/>
        <end position="201"/>
    </location>
</feature>
<dbReference type="Gene3D" id="3.40.50.2300">
    <property type="match status" value="1"/>
</dbReference>
<dbReference type="InterPro" id="IPR050595">
    <property type="entry name" value="Bact_response_regulator"/>
</dbReference>
<protein>
    <submittedName>
        <fullName evidence="5">Response regulator</fullName>
    </submittedName>
</protein>
<evidence type="ECO:0000256" key="2">
    <source>
        <dbReference type="PROSITE-ProRule" id="PRU00169"/>
    </source>
</evidence>
<comment type="caution">
    <text evidence="5">The sequence shown here is derived from an EMBL/GenBank/DDBJ whole genome shotgun (WGS) entry which is preliminary data.</text>
</comment>
<dbReference type="PANTHER" id="PTHR44591:SF19">
    <property type="entry name" value="TWO-COMPONENT RESPONSE REGULATOR-RELATED"/>
    <property type="match status" value="1"/>
</dbReference>
<dbReference type="SMART" id="SM00448">
    <property type="entry name" value="REC"/>
    <property type="match status" value="1"/>
</dbReference>
<gene>
    <name evidence="5" type="ORF">KDA27_01230</name>
</gene>
<evidence type="ECO:0000313" key="5">
    <source>
        <dbReference type="EMBL" id="MCA9754395.1"/>
    </source>
</evidence>
<organism evidence="5 6">
    <name type="scientific">Eiseniibacteriota bacterium</name>
    <dbReference type="NCBI Taxonomy" id="2212470"/>
    <lineage>
        <taxon>Bacteria</taxon>
        <taxon>Candidatus Eiseniibacteriota</taxon>
    </lineage>
</organism>
<dbReference type="PROSITE" id="PS50110">
    <property type="entry name" value="RESPONSE_REGULATORY"/>
    <property type="match status" value="1"/>
</dbReference>